<dbReference type="InParanoid" id="A0A177C408"/>
<dbReference type="Proteomes" id="UP000077069">
    <property type="component" value="Unassembled WGS sequence"/>
</dbReference>
<evidence type="ECO:0000313" key="2">
    <source>
        <dbReference type="Proteomes" id="UP000077069"/>
    </source>
</evidence>
<protein>
    <submittedName>
        <fullName evidence="1">Uncharacterized protein</fullName>
    </submittedName>
</protein>
<accession>A0A177C408</accession>
<dbReference type="GeneID" id="28771503"/>
<reference evidence="1 2" key="1">
    <citation type="submission" date="2016-05" db="EMBL/GenBank/DDBJ databases">
        <title>Comparative analysis of secretome profiles of manganese(II)-oxidizing ascomycete fungi.</title>
        <authorList>
            <consortium name="DOE Joint Genome Institute"/>
            <person name="Zeiner C.A."/>
            <person name="Purvine S.O."/>
            <person name="Zink E.M."/>
            <person name="Wu S."/>
            <person name="Pasa-Tolic L."/>
            <person name="Chaput D.L."/>
            <person name="Haridas S."/>
            <person name="Grigoriev I.V."/>
            <person name="Santelli C.M."/>
            <person name="Hansel C.M."/>
        </authorList>
    </citation>
    <scope>NUCLEOTIDE SEQUENCE [LARGE SCALE GENOMIC DNA]</scope>
    <source>
        <strain evidence="1 2">AP3s5-JAC2a</strain>
    </source>
</reference>
<dbReference type="RefSeq" id="XP_018032266.1">
    <property type="nucleotide sequence ID" value="XM_018188017.1"/>
</dbReference>
<keyword evidence="2" id="KW-1185">Reference proteome</keyword>
<dbReference type="STRING" id="1460663.A0A177C408"/>
<organism evidence="1 2">
    <name type="scientific">Paraphaeosphaeria sporulosa</name>
    <dbReference type="NCBI Taxonomy" id="1460663"/>
    <lineage>
        <taxon>Eukaryota</taxon>
        <taxon>Fungi</taxon>
        <taxon>Dikarya</taxon>
        <taxon>Ascomycota</taxon>
        <taxon>Pezizomycotina</taxon>
        <taxon>Dothideomycetes</taxon>
        <taxon>Pleosporomycetidae</taxon>
        <taxon>Pleosporales</taxon>
        <taxon>Massarineae</taxon>
        <taxon>Didymosphaeriaceae</taxon>
        <taxon>Paraphaeosphaeria</taxon>
    </lineage>
</organism>
<dbReference type="OrthoDB" id="5152799at2759"/>
<dbReference type="AlphaFoldDB" id="A0A177C408"/>
<evidence type="ECO:0000313" key="1">
    <source>
        <dbReference type="EMBL" id="OAG01901.1"/>
    </source>
</evidence>
<gene>
    <name evidence="1" type="ORF">CC84DRAFT_974475</name>
</gene>
<name>A0A177C408_9PLEO</name>
<sequence>MVHLNRVATDKEIKAAKGLIDGMKKFTLAVEDEPDDYTATVYGSKYAAEDLPRHEMPVRTSNTLHGHCLLTAPGPRDAAPGVGSFLLRRRSCPCSPHKRVPHDQGRPHARWHPDAQPGLVRHHLHGKCLSCGSVSFSTSGKRGPRQWNTNILTIAFCGLAVFQEWSQSSRRWLARCTHLRNLMLCLR</sequence>
<dbReference type="EMBL" id="KV441556">
    <property type="protein sequence ID" value="OAG01901.1"/>
    <property type="molecule type" value="Genomic_DNA"/>
</dbReference>
<proteinExistence type="predicted"/>